<reference evidence="5 6" key="1">
    <citation type="submission" date="2023-10" db="EMBL/GenBank/DDBJ databases">
        <title>Draft genome sequence of Xylaria bambusicola isolate GMP-LS, the root and basal stem rot pathogen of sugarcane in Indonesia.</title>
        <authorList>
            <person name="Selvaraj P."/>
            <person name="Muralishankar V."/>
            <person name="Muruganantham S."/>
            <person name="Sp S."/>
            <person name="Haryani S."/>
            <person name="Lau K.J.X."/>
            <person name="Naqvi N.I."/>
        </authorList>
    </citation>
    <scope>NUCLEOTIDE SEQUENCE [LARGE SCALE GENOMIC DNA]</scope>
    <source>
        <strain evidence="5">GMP-LS</strain>
    </source>
</reference>
<dbReference type="Gene3D" id="1.25.40.20">
    <property type="entry name" value="Ankyrin repeat-containing domain"/>
    <property type="match status" value="2"/>
</dbReference>
<dbReference type="PROSITE" id="PS50297">
    <property type="entry name" value="ANK_REP_REGION"/>
    <property type="match status" value="1"/>
</dbReference>
<comment type="caution">
    <text evidence="5">The sequence shown here is derived from an EMBL/GenBank/DDBJ whole genome shotgun (WGS) entry which is preliminary data.</text>
</comment>
<organism evidence="5 6">
    <name type="scientific">Xylaria bambusicola</name>
    <dbReference type="NCBI Taxonomy" id="326684"/>
    <lineage>
        <taxon>Eukaryota</taxon>
        <taxon>Fungi</taxon>
        <taxon>Dikarya</taxon>
        <taxon>Ascomycota</taxon>
        <taxon>Pezizomycotina</taxon>
        <taxon>Sordariomycetes</taxon>
        <taxon>Xylariomycetidae</taxon>
        <taxon>Xylariales</taxon>
        <taxon>Xylariaceae</taxon>
        <taxon>Xylaria</taxon>
    </lineage>
</organism>
<sequence length="292" mass="32085">MSAPMIINGILATTLLATREMLFQLSLNAIWQTRFETMSHINILMPKILKLIRWLLESGQSADTPVRLVGPGPQATPLQISAIARSQTLLADLLKHGATTINIAGRWRMPPLFEAAGAANHLDNLSVLDFLFASGATIDYNQTTIKYCFVSKDTFRTIVVGKKEHEIALNIMKMTFARFAGIIDFSEEAKEFNAADVVISAASSGNIRILKFLYDNNFNLTRANPFGVTALHAAASGGYAECCELLLEYGVDANHNSSALPSPIHLACYRNKIEVVKLLHGRGACIDWKFCL</sequence>
<keyword evidence="1" id="KW-0677">Repeat</keyword>
<dbReference type="PANTHER" id="PTHR24198">
    <property type="entry name" value="ANKYRIN REPEAT AND PROTEIN KINASE DOMAIN-CONTAINING PROTEIN"/>
    <property type="match status" value="1"/>
</dbReference>
<protein>
    <submittedName>
        <fullName evidence="5">Uncharacterized protein</fullName>
    </submittedName>
</protein>
<gene>
    <name evidence="5" type="ORF">RRF57_004664</name>
</gene>
<evidence type="ECO:0000256" key="4">
    <source>
        <dbReference type="SAM" id="SignalP"/>
    </source>
</evidence>
<dbReference type="InterPro" id="IPR036770">
    <property type="entry name" value="Ankyrin_rpt-contain_sf"/>
</dbReference>
<evidence type="ECO:0000313" key="6">
    <source>
        <dbReference type="Proteomes" id="UP001305414"/>
    </source>
</evidence>
<dbReference type="SMART" id="SM00248">
    <property type="entry name" value="ANK"/>
    <property type="match status" value="5"/>
</dbReference>
<feature type="repeat" description="ANK" evidence="3">
    <location>
        <begin position="226"/>
        <end position="258"/>
    </location>
</feature>
<evidence type="ECO:0000256" key="3">
    <source>
        <dbReference type="PROSITE-ProRule" id="PRU00023"/>
    </source>
</evidence>
<dbReference type="PROSITE" id="PS50088">
    <property type="entry name" value="ANK_REPEAT"/>
    <property type="match status" value="1"/>
</dbReference>
<evidence type="ECO:0000256" key="1">
    <source>
        <dbReference type="ARBA" id="ARBA00022737"/>
    </source>
</evidence>
<evidence type="ECO:0000313" key="5">
    <source>
        <dbReference type="EMBL" id="KAK5628949.1"/>
    </source>
</evidence>
<feature type="chain" id="PRO_5043034621" evidence="4">
    <location>
        <begin position="18"/>
        <end position="292"/>
    </location>
</feature>
<dbReference type="InterPro" id="IPR002110">
    <property type="entry name" value="Ankyrin_rpt"/>
</dbReference>
<feature type="signal peptide" evidence="4">
    <location>
        <begin position="1"/>
        <end position="17"/>
    </location>
</feature>
<keyword evidence="6" id="KW-1185">Reference proteome</keyword>
<dbReference type="EMBL" id="JAWHQM010000010">
    <property type="protein sequence ID" value="KAK5628949.1"/>
    <property type="molecule type" value="Genomic_DNA"/>
</dbReference>
<dbReference type="Proteomes" id="UP001305414">
    <property type="component" value="Unassembled WGS sequence"/>
</dbReference>
<dbReference type="PANTHER" id="PTHR24198:SF165">
    <property type="entry name" value="ANKYRIN REPEAT-CONTAINING PROTEIN-RELATED"/>
    <property type="match status" value="1"/>
</dbReference>
<dbReference type="Pfam" id="PF12796">
    <property type="entry name" value="Ank_2"/>
    <property type="match status" value="1"/>
</dbReference>
<name>A0AAN7UNI6_9PEZI</name>
<keyword evidence="2 3" id="KW-0040">ANK repeat</keyword>
<keyword evidence="4" id="KW-0732">Signal</keyword>
<evidence type="ECO:0000256" key="2">
    <source>
        <dbReference type="ARBA" id="ARBA00023043"/>
    </source>
</evidence>
<dbReference type="SUPFAM" id="SSF48403">
    <property type="entry name" value="Ankyrin repeat"/>
    <property type="match status" value="1"/>
</dbReference>
<dbReference type="AlphaFoldDB" id="A0AAN7UNI6"/>
<proteinExistence type="predicted"/>
<accession>A0AAN7UNI6</accession>